<reference evidence="2 3" key="1">
    <citation type="submission" date="2018-06" db="EMBL/GenBank/DDBJ databases">
        <title>Sphaerisporangium craniellae sp. nov., isolated from a marine sponge in the South China Sea.</title>
        <authorList>
            <person name="Li L."/>
        </authorList>
    </citation>
    <scope>NUCLEOTIDE SEQUENCE [LARGE SCALE GENOMIC DNA]</scope>
    <source>
        <strain evidence="2 3">LHW63015</strain>
    </source>
</reference>
<dbReference type="AlphaFoldDB" id="A0A366M9P7"/>
<feature type="transmembrane region" description="Helical" evidence="1">
    <location>
        <begin position="86"/>
        <end position="107"/>
    </location>
</feature>
<feature type="transmembrane region" description="Helical" evidence="1">
    <location>
        <begin position="61"/>
        <end position="79"/>
    </location>
</feature>
<dbReference type="EMBL" id="QMEY01000001">
    <property type="protein sequence ID" value="RBQ22212.1"/>
    <property type="molecule type" value="Genomic_DNA"/>
</dbReference>
<evidence type="ECO:0000313" key="2">
    <source>
        <dbReference type="EMBL" id="RBQ22212.1"/>
    </source>
</evidence>
<keyword evidence="1" id="KW-1133">Transmembrane helix</keyword>
<dbReference type="RefSeq" id="WP_113979506.1">
    <property type="nucleotide sequence ID" value="NZ_QMEY01000001.1"/>
</dbReference>
<keyword evidence="1" id="KW-0812">Transmembrane</keyword>
<evidence type="ECO:0008006" key="4">
    <source>
        <dbReference type="Google" id="ProtNLM"/>
    </source>
</evidence>
<comment type="caution">
    <text evidence="2">The sequence shown here is derived from an EMBL/GenBank/DDBJ whole genome shotgun (WGS) entry which is preliminary data.</text>
</comment>
<sequence length="154" mass="15953">MEALLLVVHIIGGIVFVGGSAIATSLFPRYVPLAATVPAGTDPPEERSRAVAAALHRITRGYGIAGLIVPVAGLVLAVMQGRTMQLWVILAMILTAVAGGLVAMQIYPRQRDALADPGDRAGLRTLSMLSGVYNLLWTAIVVLMVVQPGSGAAG</sequence>
<feature type="transmembrane region" description="Helical" evidence="1">
    <location>
        <begin position="127"/>
        <end position="146"/>
    </location>
</feature>
<gene>
    <name evidence="2" type="ORF">DP939_04310</name>
</gene>
<accession>A0A366M9P7</accession>
<evidence type="ECO:0000256" key="1">
    <source>
        <dbReference type="SAM" id="Phobius"/>
    </source>
</evidence>
<keyword evidence="3" id="KW-1185">Reference proteome</keyword>
<protein>
    <recommendedName>
        <fullName evidence="4">Integral membrane protein</fullName>
    </recommendedName>
</protein>
<dbReference type="Proteomes" id="UP000253303">
    <property type="component" value="Unassembled WGS sequence"/>
</dbReference>
<organism evidence="2 3">
    <name type="scientific">Spongiactinospora rosea</name>
    <dbReference type="NCBI Taxonomy" id="2248750"/>
    <lineage>
        <taxon>Bacteria</taxon>
        <taxon>Bacillati</taxon>
        <taxon>Actinomycetota</taxon>
        <taxon>Actinomycetes</taxon>
        <taxon>Streptosporangiales</taxon>
        <taxon>Streptosporangiaceae</taxon>
        <taxon>Spongiactinospora</taxon>
    </lineage>
</organism>
<evidence type="ECO:0000313" key="3">
    <source>
        <dbReference type="Proteomes" id="UP000253303"/>
    </source>
</evidence>
<keyword evidence="1" id="KW-0472">Membrane</keyword>
<name>A0A366M9P7_9ACTN</name>
<proteinExistence type="predicted"/>
<dbReference type="OrthoDB" id="3429068at2"/>